<keyword evidence="2" id="KW-1185">Reference proteome</keyword>
<gene>
    <name evidence="1" type="ORF">CYMTET_16192</name>
</gene>
<evidence type="ECO:0000313" key="1">
    <source>
        <dbReference type="EMBL" id="KAK3275692.1"/>
    </source>
</evidence>
<organism evidence="1 2">
    <name type="scientific">Cymbomonas tetramitiformis</name>
    <dbReference type="NCBI Taxonomy" id="36881"/>
    <lineage>
        <taxon>Eukaryota</taxon>
        <taxon>Viridiplantae</taxon>
        <taxon>Chlorophyta</taxon>
        <taxon>Pyramimonadophyceae</taxon>
        <taxon>Pyramimonadales</taxon>
        <taxon>Pyramimonadaceae</taxon>
        <taxon>Cymbomonas</taxon>
    </lineage>
</organism>
<accession>A0AAE0GCV9</accession>
<dbReference type="AlphaFoldDB" id="A0AAE0GCV9"/>
<dbReference type="Gene3D" id="3.30.559.10">
    <property type="entry name" value="Chloramphenicol acetyltransferase-like domain"/>
    <property type="match status" value="1"/>
</dbReference>
<sequence length="398" mass="43168">MNAIGALHRAECRTNIWREDLDEDCSQGGAGLCGPGRAVRRVRLRLGMGGRLLGAHGEGMEALWARLSSTDEVSLKALIESVGSGSLTLDKNQPLCTLRVSKGRELSVLGLSISHILADGHAYYNFFDLICRAYSCESRAQLAALPPLPHLDNVVHRSRLPTIRLWRTSLNCWQHWLRSVQVGICCARMGCGFLPCCLVPQRVFSLRITKAQAAAAKQAIAARHPELPAPLSVNDALCELFAPDPASGTFNFSIHLDVRGRINGAPALTSGNASVLISKAVHGGGLTHGDVRAWLNEWRTPQPVSALAVLRGREWGWNSWASVSRDGFMSTASAPTLVGLELLVHEQRVRNIVGHAHICAGHGLVWAADEAGTLALQLEADLRTTIRQRGVWHEAQGQ</sequence>
<dbReference type="EMBL" id="LGRX02007071">
    <property type="protein sequence ID" value="KAK3275692.1"/>
    <property type="molecule type" value="Genomic_DNA"/>
</dbReference>
<dbReference type="InterPro" id="IPR023213">
    <property type="entry name" value="CAT-like_dom_sf"/>
</dbReference>
<reference evidence="1 2" key="1">
    <citation type="journal article" date="2015" name="Genome Biol. Evol.">
        <title>Comparative Genomics of a Bacterivorous Green Alga Reveals Evolutionary Causalities and Consequences of Phago-Mixotrophic Mode of Nutrition.</title>
        <authorList>
            <person name="Burns J.A."/>
            <person name="Paasch A."/>
            <person name="Narechania A."/>
            <person name="Kim E."/>
        </authorList>
    </citation>
    <scope>NUCLEOTIDE SEQUENCE [LARGE SCALE GENOMIC DNA]</scope>
    <source>
        <strain evidence="1 2">PLY_AMNH</strain>
    </source>
</reference>
<proteinExistence type="predicted"/>
<name>A0AAE0GCV9_9CHLO</name>
<dbReference type="SUPFAM" id="SSF52777">
    <property type="entry name" value="CoA-dependent acyltransferases"/>
    <property type="match status" value="1"/>
</dbReference>
<comment type="caution">
    <text evidence="1">The sequence shown here is derived from an EMBL/GenBank/DDBJ whole genome shotgun (WGS) entry which is preliminary data.</text>
</comment>
<protein>
    <submittedName>
        <fullName evidence="1">Uncharacterized protein</fullName>
    </submittedName>
</protein>
<evidence type="ECO:0000313" key="2">
    <source>
        <dbReference type="Proteomes" id="UP001190700"/>
    </source>
</evidence>
<dbReference type="Proteomes" id="UP001190700">
    <property type="component" value="Unassembled WGS sequence"/>
</dbReference>